<organism evidence="1 2">
    <name type="scientific">Pyropia yezoensis</name>
    <name type="common">Susabi-nori</name>
    <name type="synonym">Porphyra yezoensis</name>
    <dbReference type="NCBI Taxonomy" id="2788"/>
    <lineage>
        <taxon>Eukaryota</taxon>
        <taxon>Rhodophyta</taxon>
        <taxon>Bangiophyceae</taxon>
        <taxon>Bangiales</taxon>
        <taxon>Bangiaceae</taxon>
        <taxon>Pyropia</taxon>
    </lineage>
</organism>
<evidence type="ECO:0000313" key="2">
    <source>
        <dbReference type="Proteomes" id="UP000798662"/>
    </source>
</evidence>
<dbReference type="Proteomes" id="UP000798662">
    <property type="component" value="Chromosome 2"/>
</dbReference>
<gene>
    <name evidence="1" type="ORF">I4F81_007237</name>
</gene>
<keyword evidence="2" id="KW-1185">Reference proteome</keyword>
<reference evidence="1" key="1">
    <citation type="submission" date="2019-11" db="EMBL/GenBank/DDBJ databases">
        <title>Nori genome reveals adaptations in red seaweeds to the harsh intertidal environment.</title>
        <authorList>
            <person name="Wang D."/>
            <person name="Mao Y."/>
        </authorList>
    </citation>
    <scope>NUCLEOTIDE SEQUENCE</scope>
    <source>
        <tissue evidence="1">Gametophyte</tissue>
    </source>
</reference>
<proteinExistence type="predicted"/>
<accession>A0ACC3C4G8</accession>
<evidence type="ECO:0000313" key="1">
    <source>
        <dbReference type="EMBL" id="KAK1864693.1"/>
    </source>
</evidence>
<dbReference type="EMBL" id="CM020619">
    <property type="protein sequence ID" value="KAK1864693.1"/>
    <property type="molecule type" value="Genomic_DNA"/>
</dbReference>
<protein>
    <submittedName>
        <fullName evidence="1">Uncharacterized protein</fullName>
    </submittedName>
</protein>
<comment type="caution">
    <text evidence="1">The sequence shown here is derived from an EMBL/GenBank/DDBJ whole genome shotgun (WGS) entry which is preliminary data.</text>
</comment>
<name>A0ACC3C4G8_PYRYE</name>
<sequence length="238" mass="24064">MQSTTMSMWKTFWLRVSHPRPSLVGWLPLLVPRYPSLLGEPSMDLPIAVSGALLPALLVALAAVGVALYLRSLASVPAAGGHAGSPAGAGAMPDAGSPPRYAGVVTASELAAATGGPGANLYVGVTCPFNPPADGGPREVTVFDMGAGGGADFYGPAGPYAVFAGVDASRGLAKSSMDAADVAVGGVDGLSASEMDTLIGWYTKYQAKYPVAGRLVGDDYRPPEEGEAAPSAEDKKDA</sequence>